<comment type="caution">
    <text evidence="1">The sequence shown here is derived from an EMBL/GenBank/DDBJ whole genome shotgun (WGS) entry which is preliminary data.</text>
</comment>
<protein>
    <submittedName>
        <fullName evidence="1">Uncharacterized protein</fullName>
    </submittedName>
</protein>
<dbReference type="EMBL" id="JANBUN010000115">
    <property type="protein sequence ID" value="KAJ2806743.1"/>
    <property type="molecule type" value="Genomic_DNA"/>
</dbReference>
<proteinExistence type="predicted"/>
<name>A0ACC1LFU1_9FUNG</name>
<keyword evidence="2" id="KW-1185">Reference proteome</keyword>
<reference evidence="1" key="1">
    <citation type="submission" date="2022-07" db="EMBL/GenBank/DDBJ databases">
        <title>Phylogenomic reconstructions and comparative analyses of Kickxellomycotina fungi.</title>
        <authorList>
            <person name="Reynolds N.K."/>
            <person name="Stajich J.E."/>
            <person name="Barry K."/>
            <person name="Grigoriev I.V."/>
            <person name="Crous P."/>
            <person name="Smith M.E."/>
        </authorList>
    </citation>
    <scope>NUCLEOTIDE SEQUENCE</scope>
    <source>
        <strain evidence="1">BCRC 34780</strain>
    </source>
</reference>
<evidence type="ECO:0000313" key="1">
    <source>
        <dbReference type="EMBL" id="KAJ2806743.1"/>
    </source>
</evidence>
<accession>A0ACC1LFU1</accession>
<dbReference type="Proteomes" id="UP001140087">
    <property type="component" value="Unassembled WGS sequence"/>
</dbReference>
<evidence type="ECO:0000313" key="2">
    <source>
        <dbReference type="Proteomes" id="UP001140087"/>
    </source>
</evidence>
<gene>
    <name evidence="1" type="ORF">H4R21_000751</name>
</gene>
<sequence>MQPTTAVDSGRKDPWTSTYLQRRLNPGAPTQRPTSYRSSPAIRSKWSQYFTSTAGGAASPGTGAQTRPTAAAPAAAPAAGAAPATQLSRPRSTTLGGHPAPAARPATGDRRAGPTGDVRAELLCGGLGSPAWSPDPARNVTSAFDSRKHAARLSTSSELDVQRSRSATLPEAVAERPCAVCGRALRTEDQRQFASRPGCVYCTDCYHASYSPGQCAGCSRIVLTHGRPWLRSGGRVWHKLCIKCHVCAKMLITPLADVGGEPVCEPCFTSRNPGAAPRPLPCDADDLPPPSPPVAAPRPSLGLSPATSAKSLMRPSSSDAAGTRAVLSSSLARHAAESAADSAAASIPTPAPTECDRAPSGDLCISPGSAAGCVDSGLVRLQDQPRIMSPVEVAEKEGLPLPRHIVDPDMAVGKVEPHVPIGEYDRRASPQLAQRPYSRPRPPSLDTSPLSPSLKNPLTPALRTASPRSVSFRIDELPLSQSRATDRNAAGHKDALVAASDSSAVHSRASPAPAPVVVAAATTAAVAAAPPAAPSLADYVLSKAGSGAALPSKLLSVADTIKKFSAAPFARDTKARVSSIDRKQLPGLQDLIRTHHREPPTEPTVPVLHKHNNALKSRPRNSNRRPPQQQQPPPQQQQQPVPAAGTVPDDGDAPEQSLAPNQCARCTRPIEETWLRLSDGRQVHEECFTCQQCDGLIADGVYVVEGNQEFHPQCAPPSPPVVSVSPVPSQLSRAAKPKGPRHEERCSRCGETLAGPRFQLTNGKQYHQECFACAGCNRHFEEGSYVCFEGQEYHHECAEHVVNSRRDDADDAQLVCGECSQTIEGMFLRHNGLFFHPACFNCVDCRRAITPGMPFGEIGARPCCESCLEARAAQQQQEQPYQSHGWTGASQPQHPAPTRY</sequence>
<organism evidence="1 2">
    <name type="scientific">Coemansia helicoidea</name>
    <dbReference type="NCBI Taxonomy" id="1286919"/>
    <lineage>
        <taxon>Eukaryota</taxon>
        <taxon>Fungi</taxon>
        <taxon>Fungi incertae sedis</taxon>
        <taxon>Zoopagomycota</taxon>
        <taxon>Kickxellomycotina</taxon>
        <taxon>Kickxellomycetes</taxon>
        <taxon>Kickxellales</taxon>
        <taxon>Kickxellaceae</taxon>
        <taxon>Coemansia</taxon>
    </lineage>
</organism>